<sequence>MEDQKKDPSNTRLLANTKQHPFGGSQDVKIIDVDVENGPPTLNELLAATNSASTAMDAFRVCPKLAQQISNQNEQITILAPTNAAFKEWKQAPEPEYLCPLMSRHILPGIQKLESLKAGTVLPTLNADTKLELMVASNGGGTVYLKRNQISHSSIALIRVPPPTSHSLPFLFLKKGTGVDLGLY</sequence>
<dbReference type="OrthoDB" id="5551751at2759"/>
<dbReference type="Proteomes" id="UP000188320">
    <property type="component" value="Unassembled WGS sequence"/>
</dbReference>
<proteinExistence type="predicted"/>
<dbReference type="EMBL" id="LSSK01001366">
    <property type="protein sequence ID" value="OMH79909.1"/>
    <property type="molecule type" value="Genomic_DNA"/>
</dbReference>
<reference evidence="3" key="1">
    <citation type="submission" date="2017-01" db="EMBL/GenBank/DDBJ databases">
        <authorList>
            <person name="Wang Y."/>
            <person name="White M."/>
            <person name="Kvist S."/>
            <person name="Moncalvo J.-M."/>
        </authorList>
    </citation>
    <scope>NUCLEOTIDE SEQUENCE [LARGE SCALE GENOMIC DNA]</scope>
    <source>
        <strain evidence="3">COL-18-3</strain>
    </source>
</reference>
<keyword evidence="3" id="KW-1185">Reference proteome</keyword>
<dbReference type="Gene3D" id="2.30.180.10">
    <property type="entry name" value="FAS1 domain"/>
    <property type="match status" value="1"/>
</dbReference>
<dbReference type="SUPFAM" id="SSF82153">
    <property type="entry name" value="FAS1 domain"/>
    <property type="match status" value="1"/>
</dbReference>
<accession>A0A1R1PG56</accession>
<dbReference type="AlphaFoldDB" id="A0A1R1PG56"/>
<evidence type="ECO:0000313" key="3">
    <source>
        <dbReference type="Proteomes" id="UP000188320"/>
    </source>
</evidence>
<comment type="caution">
    <text evidence="2">The sequence shown here is derived from an EMBL/GenBank/DDBJ whole genome shotgun (WGS) entry which is preliminary data.</text>
</comment>
<organism evidence="2 3">
    <name type="scientific">Zancudomyces culisetae</name>
    <name type="common">Gut fungus</name>
    <name type="synonym">Smittium culisetae</name>
    <dbReference type="NCBI Taxonomy" id="1213189"/>
    <lineage>
        <taxon>Eukaryota</taxon>
        <taxon>Fungi</taxon>
        <taxon>Fungi incertae sedis</taxon>
        <taxon>Zoopagomycota</taxon>
        <taxon>Kickxellomycotina</taxon>
        <taxon>Harpellomycetes</taxon>
        <taxon>Harpellales</taxon>
        <taxon>Legeriomycetaceae</taxon>
        <taxon>Zancudomyces</taxon>
    </lineage>
</organism>
<feature type="domain" description="FAS1" evidence="1">
    <location>
        <begin position="39"/>
        <end position="184"/>
    </location>
</feature>
<name>A0A1R1PG56_ZANCU</name>
<dbReference type="PROSITE" id="PS50213">
    <property type="entry name" value="FAS1"/>
    <property type="match status" value="1"/>
</dbReference>
<dbReference type="InterPro" id="IPR000782">
    <property type="entry name" value="FAS1_domain"/>
</dbReference>
<dbReference type="InterPro" id="IPR036378">
    <property type="entry name" value="FAS1_dom_sf"/>
</dbReference>
<evidence type="ECO:0000313" key="2">
    <source>
        <dbReference type="EMBL" id="OMH79909.1"/>
    </source>
</evidence>
<gene>
    <name evidence="2" type="ORF">AX774_g6662</name>
</gene>
<protein>
    <recommendedName>
        <fullName evidence="1">FAS1 domain-containing protein</fullName>
    </recommendedName>
</protein>
<dbReference type="Pfam" id="PF02469">
    <property type="entry name" value="Fasciclin"/>
    <property type="match status" value="1"/>
</dbReference>
<evidence type="ECO:0000259" key="1">
    <source>
        <dbReference type="PROSITE" id="PS50213"/>
    </source>
</evidence>